<evidence type="ECO:0000313" key="3">
    <source>
        <dbReference type="Proteomes" id="UP000516424"/>
    </source>
</evidence>
<keyword evidence="1" id="KW-0472">Membrane</keyword>
<protein>
    <submittedName>
        <fullName evidence="2">Uncharacterized protein</fullName>
    </submittedName>
</protein>
<organism evidence="2 3">
    <name type="scientific">Acetobacter aceti NBRC 14818</name>
    <dbReference type="NCBI Taxonomy" id="887700"/>
    <lineage>
        <taxon>Bacteria</taxon>
        <taxon>Pseudomonadati</taxon>
        <taxon>Pseudomonadota</taxon>
        <taxon>Alphaproteobacteria</taxon>
        <taxon>Acetobacterales</taxon>
        <taxon>Acetobacteraceae</taxon>
        <taxon>Acetobacter</taxon>
        <taxon>Acetobacter subgen. Acetobacter</taxon>
    </lineage>
</organism>
<evidence type="ECO:0000313" key="2">
    <source>
        <dbReference type="EMBL" id="BCK75513.1"/>
    </source>
</evidence>
<feature type="transmembrane region" description="Helical" evidence="1">
    <location>
        <begin position="537"/>
        <end position="554"/>
    </location>
</feature>
<gene>
    <name evidence="2" type="ORF">EMQ_1119</name>
</gene>
<keyword evidence="3" id="KW-1185">Reference proteome</keyword>
<name>A0AB33IE06_ACEAC</name>
<dbReference type="RefSeq" id="WP_132012027.1">
    <property type="nucleotide sequence ID" value="NZ_AP023410.1"/>
</dbReference>
<dbReference type="Proteomes" id="UP000516424">
    <property type="component" value="Chromosome"/>
</dbReference>
<dbReference type="EMBL" id="AP023410">
    <property type="protein sequence ID" value="BCK75513.1"/>
    <property type="molecule type" value="Genomic_DNA"/>
</dbReference>
<keyword evidence="1" id="KW-1133">Transmembrane helix</keyword>
<dbReference type="AlphaFoldDB" id="A0AB33IE06"/>
<evidence type="ECO:0000256" key="1">
    <source>
        <dbReference type="SAM" id="Phobius"/>
    </source>
</evidence>
<proteinExistence type="predicted"/>
<reference evidence="2 3" key="1">
    <citation type="journal article" date="2011" name="Microbiology">
        <title>Transcriptome response to different carbon sources in Acetobacter aceti.</title>
        <authorList>
            <person name="Sakurai K."/>
            <person name="Arai H."/>
            <person name="Ishii M."/>
            <person name="Igarashi Y."/>
        </authorList>
    </citation>
    <scope>NUCLEOTIDE SEQUENCE [LARGE SCALE GENOMIC DNA]</scope>
    <source>
        <strain evidence="2 3">NBRC 14818</strain>
    </source>
</reference>
<sequence length="556" mass="64292">MKTDTTQMPSFLNDLLQPTPSGVMKLMAAWDGLSTETHILILSLLPSRQYPNHLLRQVRDKALDSEVPYIRYLSYRGIYFDNDNIVEIKTKSRIESDPDSLVRYVTKEQDFSLGDVELSDPKKFFALPQAERLAKVRILLGSGEKIARIISDAVGRKLITPWGSSPQDGKVSETELCDILSDYLIRPEFRERFLEETYDGWLEHTKGEELKALWNVAPECPASVSTLMIEHLPVKSAFFSEIPNDVIEKLDDYQLQTLFYRPDIGLSDLRKSIFFNKEKSENLRVAAASYNFSLDNKEFQEILSLPEKERNNELRNLATYSHDLRLCVYQALYDYLFLTDYWEDGLYAERSKARKLSCIDPNRQNKRDILQLRLYILARYAVPVKDGETGYPPDDELAFLKERIIPHNTWETFIEFDSAWQAYPKKDALEKFLPRIDEIDPENECDETVDANADLISRVEDKIDHLMAASSKALAESENKSEKISEDILSLQDKLSHDVQATKEYALHLSENIEQSLIAFIENNFEKRIKIQNNLRGLLYLICGLLIIILFEIMKK</sequence>
<accession>A0AB33IE06</accession>
<keyword evidence="1" id="KW-0812">Transmembrane</keyword>